<feature type="region of interest" description="Disordered" evidence="1">
    <location>
        <begin position="186"/>
        <end position="224"/>
    </location>
</feature>
<comment type="caution">
    <text evidence="2">The sequence shown here is derived from an EMBL/GenBank/DDBJ whole genome shotgun (WGS) entry which is preliminary data.</text>
</comment>
<evidence type="ECO:0000313" key="3">
    <source>
        <dbReference type="Proteomes" id="UP000683360"/>
    </source>
</evidence>
<accession>A0A8S3RYL6</accession>
<feature type="compositionally biased region" description="Basic residues" evidence="1">
    <location>
        <begin position="186"/>
        <end position="197"/>
    </location>
</feature>
<evidence type="ECO:0000256" key="1">
    <source>
        <dbReference type="SAM" id="MobiDB-lite"/>
    </source>
</evidence>
<reference evidence="2" key="1">
    <citation type="submission" date="2021-03" db="EMBL/GenBank/DDBJ databases">
        <authorList>
            <person name="Bekaert M."/>
        </authorList>
    </citation>
    <scope>NUCLEOTIDE SEQUENCE</scope>
</reference>
<proteinExistence type="predicted"/>
<name>A0A8S3RYL6_MYTED</name>
<sequence length="224" mass="26076">MSFQPTSSTPNEEWTNTDLRRRLWTRETPSYIGESVNDEATIQWRHPEMDELWSAHTALQDRVNSLIRELKRETRKNKKYVRPEVFILNRKEADALRKFIAIANFPKSEQALISDELKKVNGVDKLFTPHDDISENFTLVIPSKLNIGPSHAKKLAESQKKMLEQALTIPSNGTVSIEIFARPKPSLKRQRKRRFKRPPQLETEISQPRGDKQYLTPIHKNLPL</sequence>
<evidence type="ECO:0000313" key="2">
    <source>
        <dbReference type="EMBL" id="CAG2213400.1"/>
    </source>
</evidence>
<dbReference type="Proteomes" id="UP000683360">
    <property type="component" value="Unassembled WGS sequence"/>
</dbReference>
<organism evidence="2 3">
    <name type="scientific">Mytilus edulis</name>
    <name type="common">Blue mussel</name>
    <dbReference type="NCBI Taxonomy" id="6550"/>
    <lineage>
        <taxon>Eukaryota</taxon>
        <taxon>Metazoa</taxon>
        <taxon>Spiralia</taxon>
        <taxon>Lophotrochozoa</taxon>
        <taxon>Mollusca</taxon>
        <taxon>Bivalvia</taxon>
        <taxon>Autobranchia</taxon>
        <taxon>Pteriomorphia</taxon>
        <taxon>Mytilida</taxon>
        <taxon>Mytiloidea</taxon>
        <taxon>Mytilidae</taxon>
        <taxon>Mytilinae</taxon>
        <taxon>Mytilus</taxon>
    </lineage>
</organism>
<keyword evidence="3" id="KW-1185">Reference proteome</keyword>
<gene>
    <name evidence="2" type="ORF">MEDL_27321</name>
</gene>
<protein>
    <submittedName>
        <fullName evidence="2">Uncharacterized protein</fullName>
    </submittedName>
</protein>
<dbReference type="AlphaFoldDB" id="A0A8S3RYL6"/>
<dbReference type="EMBL" id="CAJPWZ010001350">
    <property type="protein sequence ID" value="CAG2213400.1"/>
    <property type="molecule type" value="Genomic_DNA"/>
</dbReference>